<sequence length="319" mass="33480">MTHASHSGTDDPQDYLDFPGAEALMAAGRVQPPKTETVAAAQAVLRAAIERDIEAATPAAGTPGARPRRRTGLAGLISRPRFALTALAAAVAAGVVAYSSLTSNDAVRPRPPRAASAKAFLHNMAQVAASAPATKAPYWKTTVNLTVPADGGEESTHTRYLDRKGKRILLYPPGHSRVAFRPFIVGDQILSWSRLDKLPADPKALLELLPTPNSADGKAKSTFDNAATLLGESPARPELRAALYRVLAGLPGVEVVGPAKDATGRTGTALKWTSKSSTIRLIVDPRTGTLLEETQAISKDGAPQARFTFLSNGPADSIG</sequence>
<protein>
    <submittedName>
        <fullName evidence="1">CU044_5270 family protein</fullName>
    </submittedName>
</protein>
<evidence type="ECO:0000313" key="1">
    <source>
        <dbReference type="EMBL" id="MFK4265360.1"/>
    </source>
</evidence>
<organism evidence="1 2">
    <name type="scientific">Streptomyces milbemycinicus</name>
    <dbReference type="NCBI Taxonomy" id="476552"/>
    <lineage>
        <taxon>Bacteria</taxon>
        <taxon>Bacillati</taxon>
        <taxon>Actinomycetota</taxon>
        <taxon>Actinomycetes</taxon>
        <taxon>Kitasatosporales</taxon>
        <taxon>Streptomycetaceae</taxon>
        <taxon>Streptomyces</taxon>
    </lineage>
</organism>
<reference evidence="1 2" key="1">
    <citation type="submission" date="2024-11" db="EMBL/GenBank/DDBJ databases">
        <title>The Natural Products Discovery Center: Release of the First 8490 Sequenced Strains for Exploring Actinobacteria Biosynthetic Diversity.</title>
        <authorList>
            <person name="Kalkreuter E."/>
            <person name="Kautsar S.A."/>
            <person name="Yang D."/>
            <person name="Bader C.D."/>
            <person name="Teijaro C.N."/>
            <person name="Fluegel L."/>
            <person name="Davis C.M."/>
            <person name="Simpson J.R."/>
            <person name="Lauterbach L."/>
            <person name="Steele A.D."/>
            <person name="Gui C."/>
            <person name="Meng S."/>
            <person name="Li G."/>
            <person name="Viehrig K."/>
            <person name="Ye F."/>
            <person name="Su P."/>
            <person name="Kiefer A.F."/>
            <person name="Nichols A."/>
            <person name="Cepeda A.J."/>
            <person name="Yan W."/>
            <person name="Fan B."/>
            <person name="Jiang Y."/>
            <person name="Adhikari A."/>
            <person name="Zheng C.-J."/>
            <person name="Schuster L."/>
            <person name="Cowan T.M."/>
            <person name="Smanski M.J."/>
            <person name="Chevrette M.G."/>
            <person name="De Carvalho L.P.S."/>
            <person name="Shen B."/>
        </authorList>
    </citation>
    <scope>NUCLEOTIDE SEQUENCE [LARGE SCALE GENOMIC DNA]</scope>
    <source>
        <strain evidence="1 2">NPDC020863</strain>
    </source>
</reference>
<dbReference type="RefSeq" id="WP_358636753.1">
    <property type="nucleotide sequence ID" value="NZ_JBFAEV010000009.1"/>
</dbReference>
<gene>
    <name evidence="1" type="ORF">ACI2L5_10490</name>
</gene>
<dbReference type="Proteomes" id="UP001620295">
    <property type="component" value="Unassembled WGS sequence"/>
</dbReference>
<accession>A0ABW8LKX2</accession>
<comment type="caution">
    <text evidence="1">The sequence shown here is derived from an EMBL/GenBank/DDBJ whole genome shotgun (WGS) entry which is preliminary data.</text>
</comment>
<name>A0ABW8LKX2_9ACTN</name>
<dbReference type="EMBL" id="JBJDQH010000003">
    <property type="protein sequence ID" value="MFK4265360.1"/>
    <property type="molecule type" value="Genomic_DNA"/>
</dbReference>
<evidence type="ECO:0000313" key="2">
    <source>
        <dbReference type="Proteomes" id="UP001620295"/>
    </source>
</evidence>
<dbReference type="NCBIfam" id="NF038083">
    <property type="entry name" value="CU044_5270_fam"/>
    <property type="match status" value="1"/>
</dbReference>
<proteinExistence type="predicted"/>
<keyword evidence="2" id="KW-1185">Reference proteome</keyword>
<dbReference type="InterPro" id="IPR047789">
    <property type="entry name" value="CU044_5270-like"/>
</dbReference>